<reference evidence="4" key="1">
    <citation type="submission" date="2020-07" db="EMBL/GenBank/DDBJ databases">
        <title>Huge and variable diversity of episymbiotic CPR bacteria and DPANN archaea in groundwater ecosystems.</title>
        <authorList>
            <person name="He C.Y."/>
            <person name="Keren R."/>
            <person name="Whittaker M."/>
            <person name="Farag I.F."/>
            <person name="Doudna J."/>
            <person name="Cate J.H.D."/>
            <person name="Banfield J.F."/>
        </authorList>
    </citation>
    <scope>NUCLEOTIDE SEQUENCE</scope>
    <source>
        <strain evidence="4">NC_groundwater_1664_Pr3_B-0.1um_52_9</strain>
    </source>
</reference>
<dbReference type="PANTHER" id="PTHR43080">
    <property type="entry name" value="CBS DOMAIN-CONTAINING PROTEIN CBSX3, MITOCHONDRIAL"/>
    <property type="match status" value="1"/>
</dbReference>
<feature type="domain" description="CBS" evidence="3">
    <location>
        <begin position="8"/>
        <end position="65"/>
    </location>
</feature>
<proteinExistence type="predicted"/>
<dbReference type="PANTHER" id="PTHR43080:SF2">
    <property type="entry name" value="CBS DOMAIN-CONTAINING PROTEIN"/>
    <property type="match status" value="1"/>
</dbReference>
<dbReference type="CDD" id="cd04586">
    <property type="entry name" value="CBS_pair_BON_assoc"/>
    <property type="match status" value="1"/>
</dbReference>
<dbReference type="PROSITE" id="PS51371">
    <property type="entry name" value="CBS"/>
    <property type="match status" value="2"/>
</dbReference>
<accession>A0A9D6V320</accession>
<dbReference type="EMBL" id="JACRDE010000443">
    <property type="protein sequence ID" value="MBI5251180.1"/>
    <property type="molecule type" value="Genomic_DNA"/>
</dbReference>
<dbReference type="InterPro" id="IPR000644">
    <property type="entry name" value="CBS_dom"/>
</dbReference>
<dbReference type="Pfam" id="PF00571">
    <property type="entry name" value="CBS"/>
    <property type="match status" value="2"/>
</dbReference>
<name>A0A9D6V320_9BACT</name>
<evidence type="ECO:0000313" key="5">
    <source>
        <dbReference type="Proteomes" id="UP000807825"/>
    </source>
</evidence>
<evidence type="ECO:0000313" key="4">
    <source>
        <dbReference type="EMBL" id="MBI5251180.1"/>
    </source>
</evidence>
<feature type="domain" description="CBS" evidence="3">
    <location>
        <begin position="98"/>
        <end position="149"/>
    </location>
</feature>
<keyword evidence="1 2" id="KW-0129">CBS domain</keyword>
<sequence length="149" mass="16505">MTKVADIMTRKVITVTPETPIRELAQILSEKHINGVPVLDDEGDVVGVVCESDLINQGQPLHIPTVFVILDSFIPLENPWGLQKEFKRISATKVEDIYSRPAVCVSMETDIAEVARLMNERKLYTLPVLDKGKLVGVVGKGDVIRSLLQ</sequence>
<gene>
    <name evidence="4" type="ORF">HY912_16955</name>
</gene>
<comment type="caution">
    <text evidence="4">The sequence shown here is derived from an EMBL/GenBank/DDBJ whole genome shotgun (WGS) entry which is preliminary data.</text>
</comment>
<evidence type="ECO:0000256" key="1">
    <source>
        <dbReference type="ARBA" id="ARBA00023122"/>
    </source>
</evidence>
<dbReference type="Gene3D" id="3.10.580.10">
    <property type="entry name" value="CBS-domain"/>
    <property type="match status" value="1"/>
</dbReference>
<dbReference type="InterPro" id="IPR051257">
    <property type="entry name" value="Diverse_CBS-Domain"/>
</dbReference>
<evidence type="ECO:0000259" key="3">
    <source>
        <dbReference type="PROSITE" id="PS51371"/>
    </source>
</evidence>
<dbReference type="Proteomes" id="UP000807825">
    <property type="component" value="Unassembled WGS sequence"/>
</dbReference>
<dbReference type="SUPFAM" id="SSF54631">
    <property type="entry name" value="CBS-domain pair"/>
    <property type="match status" value="1"/>
</dbReference>
<protein>
    <submittedName>
        <fullName evidence="4">CBS domain-containing protein</fullName>
    </submittedName>
</protein>
<dbReference type="SMART" id="SM00116">
    <property type="entry name" value="CBS"/>
    <property type="match status" value="2"/>
</dbReference>
<evidence type="ECO:0000256" key="2">
    <source>
        <dbReference type="PROSITE-ProRule" id="PRU00703"/>
    </source>
</evidence>
<dbReference type="InterPro" id="IPR046342">
    <property type="entry name" value="CBS_dom_sf"/>
</dbReference>
<dbReference type="AlphaFoldDB" id="A0A9D6V320"/>
<organism evidence="4 5">
    <name type="scientific">Desulfomonile tiedjei</name>
    <dbReference type="NCBI Taxonomy" id="2358"/>
    <lineage>
        <taxon>Bacteria</taxon>
        <taxon>Pseudomonadati</taxon>
        <taxon>Thermodesulfobacteriota</taxon>
        <taxon>Desulfomonilia</taxon>
        <taxon>Desulfomonilales</taxon>
        <taxon>Desulfomonilaceae</taxon>
        <taxon>Desulfomonile</taxon>
    </lineage>
</organism>